<dbReference type="AlphaFoldDB" id="A0A178M7L6"/>
<dbReference type="InterPro" id="IPR007296">
    <property type="entry name" value="DUF403"/>
</dbReference>
<dbReference type="Pfam" id="PF04168">
    <property type="entry name" value="Alpha-E"/>
    <property type="match status" value="1"/>
</dbReference>
<name>A0A178M7L6_9PROT</name>
<accession>A0A178M7L6</accession>
<dbReference type="STRING" id="1285242.A6A04_08105"/>
<dbReference type="RefSeq" id="WP_068495608.1">
    <property type="nucleotide sequence ID" value="NZ_LWQT01000109.1"/>
</dbReference>
<sequence length="313" mass="35163">MLARAANNIFWMARYVERAEALARLLDASLRSALLPATGEQRLSDWHTPLLVTGRYEAFREENEAVTEGRVLSYAILGRNNPVSIKASLGNARENARATRHMLTTDLWEGLNQTWLGVADLGWKDLQRQGIVTHLEWVRTRSHVFRGCLYGSMRRGEAFWFARLGGAIERADATARLLRVKWPSLQGSDYSAGQHDANAYYRRMVLLDALSAHKAYREIYADNLQVHRIADLLLLRPDMPRSLAAVADEIILGLEKLEAGEGSLKRARLLRHRIGSAQVGDLMRTGLDVFLGGVIDEVADLSNVLQTEFMMVP</sequence>
<evidence type="ECO:0000259" key="1">
    <source>
        <dbReference type="Pfam" id="PF04168"/>
    </source>
</evidence>
<dbReference type="PANTHER" id="PTHR34595">
    <property type="entry name" value="BLR5612 PROTEIN"/>
    <property type="match status" value="1"/>
</dbReference>
<dbReference type="Proteomes" id="UP000078428">
    <property type="component" value="Unassembled WGS sequence"/>
</dbReference>
<proteinExistence type="predicted"/>
<evidence type="ECO:0000313" key="2">
    <source>
        <dbReference type="EMBL" id="OAN44771.1"/>
    </source>
</evidence>
<protein>
    <recommendedName>
        <fullName evidence="1">DUF403 domain-containing protein</fullName>
    </recommendedName>
</protein>
<organism evidence="2 3">
    <name type="scientific">Paramagnetospirillum marisnigri</name>
    <dbReference type="NCBI Taxonomy" id="1285242"/>
    <lineage>
        <taxon>Bacteria</taxon>
        <taxon>Pseudomonadati</taxon>
        <taxon>Pseudomonadota</taxon>
        <taxon>Alphaproteobacteria</taxon>
        <taxon>Rhodospirillales</taxon>
        <taxon>Magnetospirillaceae</taxon>
        <taxon>Paramagnetospirillum</taxon>
    </lineage>
</organism>
<reference evidence="2 3" key="1">
    <citation type="submission" date="2016-04" db="EMBL/GenBank/DDBJ databases">
        <title>Draft genome sequence of freshwater magnetotactic bacteria Magnetospirillum marisnigri SP-1 and Magnetospirillum moscoviense BB-1.</title>
        <authorList>
            <person name="Koziaeva V."/>
            <person name="Dziuba M.V."/>
            <person name="Ivanov T.M."/>
            <person name="Kuznetsov B."/>
            <person name="Grouzdev D.S."/>
        </authorList>
    </citation>
    <scope>NUCLEOTIDE SEQUENCE [LARGE SCALE GENOMIC DNA]</scope>
    <source>
        <strain evidence="2 3">SP-1</strain>
    </source>
</reference>
<comment type="caution">
    <text evidence="2">The sequence shown here is derived from an EMBL/GenBank/DDBJ whole genome shotgun (WGS) entry which is preliminary data.</text>
</comment>
<keyword evidence="3" id="KW-1185">Reference proteome</keyword>
<gene>
    <name evidence="2" type="ORF">A6A04_08105</name>
</gene>
<evidence type="ECO:0000313" key="3">
    <source>
        <dbReference type="Proteomes" id="UP000078428"/>
    </source>
</evidence>
<dbReference type="PANTHER" id="PTHR34595:SF7">
    <property type="entry name" value="SLL1039 PROTEIN"/>
    <property type="match status" value="1"/>
</dbReference>
<feature type="domain" description="DUF403" evidence="1">
    <location>
        <begin position="1"/>
        <end position="309"/>
    </location>
</feature>
<dbReference type="EMBL" id="LWQT01000109">
    <property type="protein sequence ID" value="OAN44771.1"/>
    <property type="molecule type" value="Genomic_DNA"/>
</dbReference>
<dbReference type="InterPro" id="IPR051680">
    <property type="entry name" value="ATP-dep_Glu-Cys_Ligase-2"/>
</dbReference>